<protein>
    <submittedName>
        <fullName evidence="6">ABC transporter permease</fullName>
    </submittedName>
</protein>
<feature type="domain" description="CusB-like beta-barrel" evidence="4">
    <location>
        <begin position="206"/>
        <end position="260"/>
    </location>
</feature>
<dbReference type="GO" id="GO:1990281">
    <property type="term" value="C:efflux pump complex"/>
    <property type="evidence" value="ECO:0007669"/>
    <property type="project" value="TreeGrafter"/>
</dbReference>
<name>A0A9W6MNM7_9PROT</name>
<dbReference type="GO" id="GO:0015562">
    <property type="term" value="F:efflux transmembrane transporter activity"/>
    <property type="evidence" value="ECO:0007669"/>
    <property type="project" value="TreeGrafter"/>
</dbReference>
<dbReference type="Gene3D" id="2.40.420.20">
    <property type="match status" value="1"/>
</dbReference>
<dbReference type="NCBIfam" id="TIGR01730">
    <property type="entry name" value="RND_mfp"/>
    <property type="match status" value="1"/>
</dbReference>
<keyword evidence="3" id="KW-0732">Signal</keyword>
<dbReference type="Proteomes" id="UP001143486">
    <property type="component" value="Unassembled WGS sequence"/>
</dbReference>
<reference evidence="6" key="2">
    <citation type="submission" date="2023-01" db="EMBL/GenBank/DDBJ databases">
        <authorList>
            <person name="Sun Q."/>
            <person name="Evtushenko L."/>
        </authorList>
    </citation>
    <scope>NUCLEOTIDE SEQUENCE</scope>
    <source>
        <strain evidence="6">VKM B-1513</strain>
    </source>
</reference>
<dbReference type="PANTHER" id="PTHR30469">
    <property type="entry name" value="MULTIDRUG RESISTANCE PROTEIN MDTA"/>
    <property type="match status" value="1"/>
</dbReference>
<keyword evidence="7" id="KW-1185">Reference proteome</keyword>
<comment type="similarity">
    <text evidence="1">Belongs to the membrane fusion protein (MFP) (TC 8.A.1) family.</text>
</comment>
<accession>A0A9W6MNM7</accession>
<feature type="signal peptide" evidence="3">
    <location>
        <begin position="1"/>
        <end position="25"/>
    </location>
</feature>
<evidence type="ECO:0000256" key="2">
    <source>
        <dbReference type="SAM" id="Coils"/>
    </source>
</evidence>
<reference evidence="6" key="1">
    <citation type="journal article" date="2014" name="Int. J. Syst. Evol. Microbiol.">
        <title>Complete genome sequence of Corynebacterium casei LMG S-19264T (=DSM 44701T), isolated from a smear-ripened cheese.</title>
        <authorList>
            <consortium name="US DOE Joint Genome Institute (JGI-PGF)"/>
            <person name="Walter F."/>
            <person name="Albersmeier A."/>
            <person name="Kalinowski J."/>
            <person name="Ruckert C."/>
        </authorList>
    </citation>
    <scope>NUCLEOTIDE SEQUENCE</scope>
    <source>
        <strain evidence="6">VKM B-1513</strain>
    </source>
</reference>
<dbReference type="PANTHER" id="PTHR30469:SF38">
    <property type="entry name" value="HLYD FAMILY SECRETION PROTEIN"/>
    <property type="match status" value="1"/>
</dbReference>
<proteinExistence type="inferred from homology"/>
<evidence type="ECO:0000259" key="4">
    <source>
        <dbReference type="Pfam" id="PF25954"/>
    </source>
</evidence>
<comment type="caution">
    <text evidence="6">The sequence shown here is derived from an EMBL/GenBank/DDBJ whole genome shotgun (WGS) entry which is preliminary data.</text>
</comment>
<dbReference type="Gene3D" id="2.40.30.170">
    <property type="match status" value="1"/>
</dbReference>
<dbReference type="InterPro" id="IPR058637">
    <property type="entry name" value="YknX-like_C"/>
</dbReference>
<feature type="chain" id="PRO_5040801522" evidence="3">
    <location>
        <begin position="26"/>
        <end position="354"/>
    </location>
</feature>
<evidence type="ECO:0000256" key="1">
    <source>
        <dbReference type="ARBA" id="ARBA00009477"/>
    </source>
</evidence>
<dbReference type="EMBL" id="BSFE01000004">
    <property type="protein sequence ID" value="GLK52227.1"/>
    <property type="molecule type" value="Genomic_DNA"/>
</dbReference>
<dbReference type="InterPro" id="IPR058792">
    <property type="entry name" value="Beta-barrel_RND_2"/>
</dbReference>
<dbReference type="Gene3D" id="2.40.50.100">
    <property type="match status" value="1"/>
</dbReference>
<dbReference type="SUPFAM" id="SSF111369">
    <property type="entry name" value="HlyD-like secretion proteins"/>
    <property type="match status" value="1"/>
</dbReference>
<dbReference type="RefSeq" id="WP_271186595.1">
    <property type="nucleotide sequence ID" value="NZ_BSFE01000004.1"/>
</dbReference>
<gene>
    <name evidence="6" type="primary">ybjY</name>
    <name evidence="6" type="ORF">GCM10017621_17350</name>
</gene>
<keyword evidence="2" id="KW-0175">Coiled coil</keyword>
<feature type="coiled-coil region" evidence="2">
    <location>
        <begin position="91"/>
        <end position="170"/>
    </location>
</feature>
<dbReference type="Gene3D" id="1.10.287.470">
    <property type="entry name" value="Helix hairpin bin"/>
    <property type="match status" value="1"/>
</dbReference>
<evidence type="ECO:0000313" key="6">
    <source>
        <dbReference type="EMBL" id="GLK52227.1"/>
    </source>
</evidence>
<dbReference type="Pfam" id="PF25954">
    <property type="entry name" value="Beta-barrel_RND_2"/>
    <property type="match status" value="1"/>
</dbReference>
<evidence type="ECO:0000313" key="7">
    <source>
        <dbReference type="Proteomes" id="UP001143486"/>
    </source>
</evidence>
<dbReference type="Pfam" id="PF25989">
    <property type="entry name" value="YknX_C"/>
    <property type="match status" value="1"/>
</dbReference>
<dbReference type="InterPro" id="IPR006143">
    <property type="entry name" value="RND_pump_MFP"/>
</dbReference>
<organism evidence="6 7">
    <name type="scientific">Maricaulis virginensis</name>
    <dbReference type="NCBI Taxonomy" id="144022"/>
    <lineage>
        <taxon>Bacteria</taxon>
        <taxon>Pseudomonadati</taxon>
        <taxon>Pseudomonadota</taxon>
        <taxon>Alphaproteobacteria</taxon>
        <taxon>Maricaulales</taxon>
        <taxon>Maricaulaceae</taxon>
        <taxon>Maricaulis</taxon>
    </lineage>
</organism>
<evidence type="ECO:0000256" key="3">
    <source>
        <dbReference type="SAM" id="SignalP"/>
    </source>
</evidence>
<sequence>MLRSFICLAAGSAALLAAAPAAVLAQEGPPPAVVRTAEIVQRDMARTVMTPASVMARNDARIAAEAFGRVTFVAEPGDMIETGGLIAQLDDRQARIQLDEARARLARATSNANYQNAEADRYEGLAANGTVPANRLREVELARDLADQDLREARAAVMRAELELERTQIVAPFPGRVAERLIQAGEISAPGREIVRLVDIEHKEAVAQVPVAIAPFLEVGQEVTLSLANGTSQRAPIRAIIPVGDAVSRTFEVRIDLTGSDWIVGSAARAAFPAETPRLQAAAPYDAVVLRSSGSHVFVVDADDIARQVAVVAGVREGGYVAIDGDVEAGQRVVVSGAETLSDGRPVQELGEDA</sequence>
<feature type="domain" description="YknX-like C-terminal permuted SH3-like" evidence="5">
    <location>
        <begin position="284"/>
        <end position="348"/>
    </location>
</feature>
<dbReference type="AlphaFoldDB" id="A0A9W6MNM7"/>
<evidence type="ECO:0000259" key="5">
    <source>
        <dbReference type="Pfam" id="PF25989"/>
    </source>
</evidence>